<dbReference type="EMBL" id="KY684109">
    <property type="protein sequence ID" value="ARF11686.1"/>
    <property type="molecule type" value="Genomic_DNA"/>
</dbReference>
<proteinExistence type="predicted"/>
<name>A0A1V0SIX3_9VIRU</name>
<gene>
    <name evidence="1" type="ORF">Klosneuvirus_2_122</name>
</gene>
<reference evidence="1" key="1">
    <citation type="journal article" date="2017" name="Science">
        <title>Giant viruses with an expanded complement of translation system components.</title>
        <authorList>
            <person name="Schulz F."/>
            <person name="Yutin N."/>
            <person name="Ivanova N.N."/>
            <person name="Ortega D.R."/>
            <person name="Lee T.K."/>
            <person name="Vierheilig J."/>
            <person name="Daims H."/>
            <person name="Horn M."/>
            <person name="Wagner M."/>
            <person name="Jensen G.J."/>
            <person name="Kyrpides N.C."/>
            <person name="Koonin E.V."/>
            <person name="Woyke T."/>
        </authorList>
    </citation>
    <scope>NUCLEOTIDE SEQUENCE</scope>
    <source>
        <strain evidence="1">KNV1</strain>
    </source>
</reference>
<sequence>MSKPLTKEDLPDCKGLMCLVDYKKTPPCSIFNPIEYPVKEPDNEPNITRVYDYQNHYFQCYETISQDNITNKK</sequence>
<accession>A0A1V0SIX3</accession>
<protein>
    <submittedName>
        <fullName evidence="1">Uncharacterized protein</fullName>
    </submittedName>
</protein>
<evidence type="ECO:0000313" key="1">
    <source>
        <dbReference type="EMBL" id="ARF11686.1"/>
    </source>
</evidence>
<organism evidence="1">
    <name type="scientific">Klosneuvirus KNV1</name>
    <dbReference type="NCBI Taxonomy" id="1977640"/>
    <lineage>
        <taxon>Viruses</taxon>
        <taxon>Varidnaviria</taxon>
        <taxon>Bamfordvirae</taxon>
        <taxon>Nucleocytoviricota</taxon>
        <taxon>Megaviricetes</taxon>
        <taxon>Imitervirales</taxon>
        <taxon>Mimiviridae</taxon>
        <taxon>Klosneuvirinae</taxon>
        <taxon>Klosneuvirus</taxon>
    </lineage>
</organism>